<dbReference type="RefSeq" id="WP_377143579.1">
    <property type="nucleotide sequence ID" value="NZ_JBHTIA010000009.1"/>
</dbReference>
<evidence type="ECO:0000313" key="2">
    <source>
        <dbReference type="EMBL" id="MFD0766038.1"/>
    </source>
</evidence>
<comment type="caution">
    <text evidence="2">The sequence shown here is derived from an EMBL/GenBank/DDBJ whole genome shotgun (WGS) entry which is preliminary data.</text>
</comment>
<proteinExistence type="predicted"/>
<dbReference type="Pfam" id="PF18899">
    <property type="entry name" value="DUF5655"/>
    <property type="match status" value="1"/>
</dbReference>
<reference evidence="3" key="1">
    <citation type="journal article" date="2019" name="Int. J. Syst. Evol. Microbiol.">
        <title>The Global Catalogue of Microorganisms (GCM) 10K type strain sequencing project: providing services to taxonomists for standard genome sequencing and annotation.</title>
        <authorList>
            <consortium name="The Broad Institute Genomics Platform"/>
            <consortium name="The Broad Institute Genome Sequencing Center for Infectious Disease"/>
            <person name="Wu L."/>
            <person name="Ma J."/>
        </authorList>
    </citation>
    <scope>NUCLEOTIDE SEQUENCE [LARGE SCALE GENOMIC DNA]</scope>
    <source>
        <strain evidence="3">CCUG 60742</strain>
    </source>
</reference>
<protein>
    <submittedName>
        <fullName evidence="2">DUF5655 domain-containing protein</fullName>
    </submittedName>
</protein>
<feature type="domain" description="DUF5655" evidence="1">
    <location>
        <begin position="27"/>
        <end position="132"/>
    </location>
</feature>
<evidence type="ECO:0000259" key="1">
    <source>
        <dbReference type="Pfam" id="PF18899"/>
    </source>
</evidence>
<name>A0ABW2ZIK6_9SPHI</name>
<evidence type="ECO:0000313" key="3">
    <source>
        <dbReference type="Proteomes" id="UP001597073"/>
    </source>
</evidence>
<accession>A0ABW2ZIK6</accession>
<gene>
    <name evidence="2" type="ORF">ACFQZI_14340</name>
</gene>
<sequence>MPYTCPKCDRELTRESQWHHCARINLDDLFKGKSPELVLTFDKLLAEVSDWPDVLVGVTPNCVTFVHRQTFFVIRPMQKALDLKFYSSAEIKQPPVIKSTASGKKRFENHIRLGDVSELRPQLFAWVRESWEML</sequence>
<organism evidence="2 3">
    <name type="scientific">Mucilaginibacter lutimaris</name>
    <dbReference type="NCBI Taxonomy" id="931629"/>
    <lineage>
        <taxon>Bacteria</taxon>
        <taxon>Pseudomonadati</taxon>
        <taxon>Bacteroidota</taxon>
        <taxon>Sphingobacteriia</taxon>
        <taxon>Sphingobacteriales</taxon>
        <taxon>Sphingobacteriaceae</taxon>
        <taxon>Mucilaginibacter</taxon>
    </lineage>
</organism>
<dbReference type="InterPro" id="IPR043714">
    <property type="entry name" value="DUF5655"/>
</dbReference>
<dbReference type="EMBL" id="JBHTIA010000009">
    <property type="protein sequence ID" value="MFD0766038.1"/>
    <property type="molecule type" value="Genomic_DNA"/>
</dbReference>
<keyword evidence="3" id="KW-1185">Reference proteome</keyword>
<dbReference type="Proteomes" id="UP001597073">
    <property type="component" value="Unassembled WGS sequence"/>
</dbReference>